<dbReference type="InterPro" id="IPR005135">
    <property type="entry name" value="Endo/exonuclease/phosphatase"/>
</dbReference>
<name>A0ABW3G4X9_9NOCA</name>
<dbReference type="Gene3D" id="3.60.10.10">
    <property type="entry name" value="Endonuclease/exonuclease/phosphatase"/>
    <property type="match status" value="1"/>
</dbReference>
<organism evidence="4 5">
    <name type="scientific">Williamsia deligens</name>
    <dbReference type="NCBI Taxonomy" id="321325"/>
    <lineage>
        <taxon>Bacteria</taxon>
        <taxon>Bacillati</taxon>
        <taxon>Actinomycetota</taxon>
        <taxon>Actinomycetes</taxon>
        <taxon>Mycobacteriales</taxon>
        <taxon>Nocardiaceae</taxon>
        <taxon>Williamsia</taxon>
    </lineage>
</organism>
<keyword evidence="4" id="KW-0378">Hydrolase</keyword>
<gene>
    <name evidence="4" type="ORF">ACFQ04_02500</name>
</gene>
<evidence type="ECO:0000259" key="3">
    <source>
        <dbReference type="Pfam" id="PF03372"/>
    </source>
</evidence>
<reference evidence="5" key="1">
    <citation type="journal article" date="2019" name="Int. J. Syst. Evol. Microbiol.">
        <title>The Global Catalogue of Microorganisms (GCM) 10K type strain sequencing project: providing services to taxonomists for standard genome sequencing and annotation.</title>
        <authorList>
            <consortium name="The Broad Institute Genomics Platform"/>
            <consortium name="The Broad Institute Genome Sequencing Center for Infectious Disease"/>
            <person name="Wu L."/>
            <person name="Ma J."/>
        </authorList>
    </citation>
    <scope>NUCLEOTIDE SEQUENCE [LARGE SCALE GENOMIC DNA]</scope>
    <source>
        <strain evidence="5">CCUG 50873</strain>
    </source>
</reference>
<evidence type="ECO:0000256" key="2">
    <source>
        <dbReference type="SAM" id="SignalP"/>
    </source>
</evidence>
<comment type="caution">
    <text evidence="4">The sequence shown here is derived from an EMBL/GenBank/DDBJ whole genome shotgun (WGS) entry which is preliminary data.</text>
</comment>
<keyword evidence="2" id="KW-0732">Signal</keyword>
<dbReference type="Proteomes" id="UP001597068">
    <property type="component" value="Unassembled WGS sequence"/>
</dbReference>
<keyword evidence="4" id="KW-0540">Nuclease</keyword>
<feature type="region of interest" description="Disordered" evidence="1">
    <location>
        <begin position="314"/>
        <end position="341"/>
    </location>
</feature>
<dbReference type="EMBL" id="JBHTIL010000001">
    <property type="protein sequence ID" value="MFD0924600.1"/>
    <property type="molecule type" value="Genomic_DNA"/>
</dbReference>
<keyword evidence="4" id="KW-0255">Endonuclease</keyword>
<accession>A0ABW3G4X9</accession>
<feature type="signal peptide" evidence="2">
    <location>
        <begin position="1"/>
        <end position="25"/>
    </location>
</feature>
<evidence type="ECO:0000313" key="4">
    <source>
        <dbReference type="EMBL" id="MFD0924600.1"/>
    </source>
</evidence>
<dbReference type="InterPro" id="IPR036691">
    <property type="entry name" value="Endo/exonu/phosph_ase_sf"/>
</dbReference>
<evidence type="ECO:0000256" key="1">
    <source>
        <dbReference type="SAM" id="MobiDB-lite"/>
    </source>
</evidence>
<feature type="compositionally biased region" description="Basic and acidic residues" evidence="1">
    <location>
        <begin position="330"/>
        <end position="341"/>
    </location>
</feature>
<dbReference type="GO" id="GO:0004519">
    <property type="term" value="F:endonuclease activity"/>
    <property type="evidence" value="ECO:0007669"/>
    <property type="project" value="UniProtKB-KW"/>
</dbReference>
<dbReference type="RefSeq" id="WP_253647380.1">
    <property type="nucleotide sequence ID" value="NZ_BAAAMO010000002.1"/>
</dbReference>
<dbReference type="Pfam" id="PF03372">
    <property type="entry name" value="Exo_endo_phos"/>
    <property type="match status" value="1"/>
</dbReference>
<feature type="chain" id="PRO_5046675636" evidence="2">
    <location>
        <begin position="26"/>
        <end position="400"/>
    </location>
</feature>
<dbReference type="SUPFAM" id="SSF56219">
    <property type="entry name" value="DNase I-like"/>
    <property type="match status" value="1"/>
</dbReference>
<feature type="domain" description="Endonuclease/exonuclease/phosphatase" evidence="3">
    <location>
        <begin position="66"/>
        <end position="391"/>
    </location>
</feature>
<evidence type="ECO:0000313" key="5">
    <source>
        <dbReference type="Proteomes" id="UP001597068"/>
    </source>
</evidence>
<sequence>MFLRGLRILLAAVAAMSAAVGAADAAPGFGSPGFGSSGGSSVVRVATFNASLNRPAQGRLLGDLQSGTDAQARVIAEIVQRNRPDILLLNEFDYVAGGAAVRAFSDRYLKVGQRGQPSIDYPYSFTSPVNTGVPTGRDLNRDGSTTGPDDAYGFGAFPGQYGMVVYSRFPIDTARVRTFQKLLWKDQPGNLIPRDFYGANADVLRLSSKSHWDVPITVRNHTVHLLASHPTPPSFDGPEDRNGRRNHDEVRLSADYIAGGGRASYIVDDAGTRGGLAPGSSFVMVGDQNSDPADGGTPGPGVGAINQVLGLPQVTDTRPTSRGAAVDSAGDGHRTPPELRTADFSKPNPGNLRVDHVLPSRDLPVAGAGVFWPAPGESGRDLIPPTVSSDHRLVWVDLRF</sequence>
<protein>
    <submittedName>
        <fullName evidence="4">Endonuclease/exonuclease/phosphatase family protein</fullName>
    </submittedName>
</protein>
<proteinExistence type="predicted"/>
<keyword evidence="5" id="KW-1185">Reference proteome</keyword>